<accession>A0AAD7GG52</accession>
<organism evidence="2 3">
    <name type="scientific">Mycena rosella</name>
    <name type="common">Pink bonnet</name>
    <name type="synonym">Agaricus rosellus</name>
    <dbReference type="NCBI Taxonomy" id="1033263"/>
    <lineage>
        <taxon>Eukaryota</taxon>
        <taxon>Fungi</taxon>
        <taxon>Dikarya</taxon>
        <taxon>Basidiomycota</taxon>
        <taxon>Agaricomycotina</taxon>
        <taxon>Agaricomycetes</taxon>
        <taxon>Agaricomycetidae</taxon>
        <taxon>Agaricales</taxon>
        <taxon>Marasmiineae</taxon>
        <taxon>Mycenaceae</taxon>
        <taxon>Mycena</taxon>
    </lineage>
</organism>
<sequence>MTVLLESCRNPAGLAKVWPGGIRNLNIGSLVFDGVFSRAARAFAGGQHGQKMAKAFPGSVVLTQDCPGHTSLAVPSPCTWGHIREYFRSGTLPAADTVCPMIGSPFPDRNLLPHPQAVLSATHTGNCEVSGHPETFLKLKVTPKLLNFWCD</sequence>
<evidence type="ECO:0000313" key="2">
    <source>
        <dbReference type="EMBL" id="KAJ7689459.1"/>
    </source>
</evidence>
<name>A0AAD7GG52_MYCRO</name>
<evidence type="ECO:0000259" key="1">
    <source>
        <dbReference type="Pfam" id="PF08386"/>
    </source>
</evidence>
<dbReference type="Proteomes" id="UP001221757">
    <property type="component" value="Unassembled WGS sequence"/>
</dbReference>
<evidence type="ECO:0000313" key="3">
    <source>
        <dbReference type="Proteomes" id="UP001221757"/>
    </source>
</evidence>
<dbReference type="EMBL" id="JARKIE010000072">
    <property type="protein sequence ID" value="KAJ7689459.1"/>
    <property type="molecule type" value="Genomic_DNA"/>
</dbReference>
<comment type="caution">
    <text evidence="2">The sequence shown here is derived from an EMBL/GenBank/DDBJ whole genome shotgun (WGS) entry which is preliminary data.</text>
</comment>
<keyword evidence="3" id="KW-1185">Reference proteome</keyword>
<dbReference type="Pfam" id="PF08386">
    <property type="entry name" value="Abhydrolase_4"/>
    <property type="match status" value="1"/>
</dbReference>
<reference evidence="2" key="1">
    <citation type="submission" date="2023-03" db="EMBL/GenBank/DDBJ databases">
        <title>Massive genome expansion in bonnet fungi (Mycena s.s.) driven by repeated elements and novel gene families across ecological guilds.</title>
        <authorList>
            <consortium name="Lawrence Berkeley National Laboratory"/>
            <person name="Harder C.B."/>
            <person name="Miyauchi S."/>
            <person name="Viragh M."/>
            <person name="Kuo A."/>
            <person name="Thoen E."/>
            <person name="Andreopoulos B."/>
            <person name="Lu D."/>
            <person name="Skrede I."/>
            <person name="Drula E."/>
            <person name="Henrissat B."/>
            <person name="Morin E."/>
            <person name="Kohler A."/>
            <person name="Barry K."/>
            <person name="LaButti K."/>
            <person name="Morin E."/>
            <person name="Salamov A."/>
            <person name="Lipzen A."/>
            <person name="Mereny Z."/>
            <person name="Hegedus B."/>
            <person name="Baldrian P."/>
            <person name="Stursova M."/>
            <person name="Weitz H."/>
            <person name="Taylor A."/>
            <person name="Grigoriev I.V."/>
            <person name="Nagy L.G."/>
            <person name="Martin F."/>
            <person name="Kauserud H."/>
        </authorList>
    </citation>
    <scope>NUCLEOTIDE SEQUENCE</scope>
    <source>
        <strain evidence="2">CBHHK067</strain>
    </source>
</reference>
<gene>
    <name evidence="2" type="ORF">B0H17DRAFT_1202349</name>
</gene>
<protein>
    <recommendedName>
        <fullName evidence="1">Peptidase S33 tripeptidyl aminopeptidase-like C-terminal domain-containing protein</fullName>
    </recommendedName>
</protein>
<feature type="domain" description="Peptidase S33 tripeptidyl aminopeptidase-like C-terminal" evidence="1">
    <location>
        <begin position="48"/>
        <end position="99"/>
    </location>
</feature>
<dbReference type="InterPro" id="IPR013595">
    <property type="entry name" value="Pept_S33_TAP-like_C"/>
</dbReference>
<proteinExistence type="predicted"/>
<dbReference type="AlphaFoldDB" id="A0AAD7GG52"/>